<feature type="domain" description="Alcohol dehydrogenase iron-type/glycerol dehydrogenase GldA" evidence="3">
    <location>
        <begin position="8"/>
        <end position="180"/>
    </location>
</feature>
<accession>A0A5A9X9W0</accession>
<dbReference type="GO" id="GO:1990002">
    <property type="term" value="F:methylglyoxal reductase (NADPH) (acetol producing) activity"/>
    <property type="evidence" value="ECO:0007669"/>
    <property type="project" value="TreeGrafter"/>
</dbReference>
<comment type="caution">
    <text evidence="5">The sequence shown here is derived from an EMBL/GenBank/DDBJ whole genome shotgun (WGS) entry which is preliminary data.</text>
</comment>
<name>A0A5A9X9W0_9BACT</name>
<keyword evidence="6" id="KW-1185">Reference proteome</keyword>
<dbReference type="Pfam" id="PF00465">
    <property type="entry name" value="Fe-ADH"/>
    <property type="match status" value="1"/>
</dbReference>
<dbReference type="InterPro" id="IPR001670">
    <property type="entry name" value="ADH_Fe/GldA"/>
</dbReference>
<evidence type="ECO:0000259" key="3">
    <source>
        <dbReference type="Pfam" id="PF00465"/>
    </source>
</evidence>
<dbReference type="FunFam" id="3.40.50.1970:FF:000003">
    <property type="entry name" value="Alcohol dehydrogenase, iron-containing"/>
    <property type="match status" value="1"/>
</dbReference>
<sequence>MKFEFQNPTRLVFAAGALSRLGEVASAHGKRALLVTGGGSVKRSGVFDRAVSSLKLAGVSVVECSGIEPNPRISSVIRGAGIARSEKCDVVIALGGGSTMDASKVIAAAVLYEGDPWDMFLHGQENVHVPASALPVITVPTLAATGSEMNCGAVISNEDSKVKSFIKADCLYPRVALVDPELTLTVPADHTAYGVCDIITHVTEGYFNGVEGTPLQDRFAEGVILTAMEWGKKAVADGSDIEARAQVQWASVVALNGWVQIGTDAAYPVHMIEHTLSALHDIAHGAGLAVVNPAWMRFAAKARPARFAQFAQRIFGVPARPGDELGCAIEGIERFEAFLASIGCPLRLSQLGIDAALLQQYAEDTLHIVHDDQGRLPGCPPMGESDIVDVLRSAL</sequence>
<dbReference type="OrthoDB" id="9778433at2"/>
<organism evidence="5 6">
    <name type="scientific">Oryzomonas rubra</name>
    <dbReference type="NCBI Taxonomy" id="2509454"/>
    <lineage>
        <taxon>Bacteria</taxon>
        <taxon>Pseudomonadati</taxon>
        <taxon>Thermodesulfobacteriota</taxon>
        <taxon>Desulfuromonadia</taxon>
        <taxon>Geobacterales</taxon>
        <taxon>Geobacteraceae</taxon>
        <taxon>Oryzomonas</taxon>
    </lineage>
</organism>
<dbReference type="SUPFAM" id="SSF56796">
    <property type="entry name" value="Dehydroquinate synthase-like"/>
    <property type="match status" value="1"/>
</dbReference>
<dbReference type="EMBL" id="SRSD01000008">
    <property type="protein sequence ID" value="KAA0889847.1"/>
    <property type="molecule type" value="Genomic_DNA"/>
</dbReference>
<evidence type="ECO:0000313" key="5">
    <source>
        <dbReference type="EMBL" id="KAA0889847.1"/>
    </source>
</evidence>
<feature type="domain" description="Fe-containing alcohol dehydrogenase-like C-terminal" evidence="4">
    <location>
        <begin position="191"/>
        <end position="394"/>
    </location>
</feature>
<protein>
    <submittedName>
        <fullName evidence="5">Iron-containing alcohol dehydrogenase</fullName>
    </submittedName>
</protein>
<dbReference type="GO" id="GO:0046872">
    <property type="term" value="F:metal ion binding"/>
    <property type="evidence" value="ECO:0007669"/>
    <property type="project" value="InterPro"/>
</dbReference>
<dbReference type="InterPro" id="IPR044731">
    <property type="entry name" value="BDH-like"/>
</dbReference>
<proteinExistence type="inferred from homology"/>
<dbReference type="InterPro" id="IPR018211">
    <property type="entry name" value="ADH_Fe_CS"/>
</dbReference>
<dbReference type="RefSeq" id="WP_149308479.1">
    <property type="nucleotide sequence ID" value="NZ_SRSD01000008.1"/>
</dbReference>
<dbReference type="GO" id="GO:1990362">
    <property type="term" value="F:butanol dehydrogenase (NAD+) activity"/>
    <property type="evidence" value="ECO:0007669"/>
    <property type="project" value="InterPro"/>
</dbReference>
<evidence type="ECO:0000259" key="4">
    <source>
        <dbReference type="Pfam" id="PF25137"/>
    </source>
</evidence>
<reference evidence="5 6" key="1">
    <citation type="submission" date="2019-04" db="EMBL/GenBank/DDBJ databases">
        <title>Geobacter ruber sp. nov., ferric-reducing bacteria isolated from paddy soil.</title>
        <authorList>
            <person name="Xu Z."/>
            <person name="Masuda Y."/>
            <person name="Itoh H."/>
            <person name="Senoo K."/>
        </authorList>
    </citation>
    <scope>NUCLEOTIDE SEQUENCE [LARGE SCALE GENOMIC DNA]</scope>
    <source>
        <strain evidence="5 6">Red88</strain>
    </source>
</reference>
<dbReference type="GO" id="GO:0005829">
    <property type="term" value="C:cytosol"/>
    <property type="evidence" value="ECO:0007669"/>
    <property type="project" value="TreeGrafter"/>
</dbReference>
<evidence type="ECO:0000313" key="6">
    <source>
        <dbReference type="Proteomes" id="UP000324298"/>
    </source>
</evidence>
<comment type="similarity">
    <text evidence="1">Belongs to the iron-containing alcohol dehydrogenase family.</text>
</comment>
<dbReference type="CDD" id="cd08187">
    <property type="entry name" value="BDH"/>
    <property type="match status" value="1"/>
</dbReference>
<dbReference type="PANTHER" id="PTHR43633">
    <property type="entry name" value="ALCOHOL DEHYDROGENASE YQHD"/>
    <property type="match status" value="1"/>
</dbReference>
<dbReference type="InterPro" id="IPR056798">
    <property type="entry name" value="ADH_Fe_C"/>
</dbReference>
<dbReference type="PROSITE" id="PS00913">
    <property type="entry name" value="ADH_IRON_1"/>
    <property type="match status" value="1"/>
</dbReference>
<evidence type="ECO:0000256" key="1">
    <source>
        <dbReference type="ARBA" id="ARBA00007358"/>
    </source>
</evidence>
<dbReference type="PANTHER" id="PTHR43633:SF1">
    <property type="entry name" value="ALCOHOL DEHYDROGENASE YQHD"/>
    <property type="match status" value="1"/>
</dbReference>
<dbReference type="GO" id="GO:0008106">
    <property type="term" value="F:alcohol dehydrogenase (NADP+) activity"/>
    <property type="evidence" value="ECO:0007669"/>
    <property type="project" value="TreeGrafter"/>
</dbReference>
<dbReference type="AlphaFoldDB" id="A0A5A9X9W0"/>
<dbReference type="Pfam" id="PF25137">
    <property type="entry name" value="ADH_Fe_C"/>
    <property type="match status" value="1"/>
</dbReference>
<dbReference type="Proteomes" id="UP000324298">
    <property type="component" value="Unassembled WGS sequence"/>
</dbReference>
<keyword evidence="2" id="KW-0560">Oxidoreductase</keyword>
<evidence type="ECO:0000256" key="2">
    <source>
        <dbReference type="ARBA" id="ARBA00023002"/>
    </source>
</evidence>
<gene>
    <name evidence="5" type="ORF">ET418_13840</name>
</gene>
<dbReference type="Gene3D" id="3.40.50.1970">
    <property type="match status" value="1"/>
</dbReference>
<dbReference type="Gene3D" id="1.20.1090.10">
    <property type="entry name" value="Dehydroquinate synthase-like - alpha domain"/>
    <property type="match status" value="1"/>
</dbReference>